<proteinExistence type="predicted"/>
<organism evidence="1 2">
    <name type="scientific">Marchantia polymorpha</name>
    <name type="common">Common liverwort</name>
    <name type="synonym">Marchantia aquatica</name>
    <dbReference type="NCBI Taxonomy" id="3197"/>
    <lineage>
        <taxon>Eukaryota</taxon>
        <taxon>Viridiplantae</taxon>
        <taxon>Streptophyta</taxon>
        <taxon>Embryophyta</taxon>
        <taxon>Marchantiophyta</taxon>
        <taxon>Marchantiopsida</taxon>
        <taxon>Marchantiidae</taxon>
        <taxon>Marchantiales</taxon>
        <taxon>Marchantiaceae</taxon>
        <taxon>Marchantia</taxon>
    </lineage>
</organism>
<gene>
    <name evidence="1" type="ORF">MARPO_0003s0187</name>
</gene>
<evidence type="ECO:0000313" key="2">
    <source>
        <dbReference type="Proteomes" id="UP000244005"/>
    </source>
</evidence>
<sequence length="131" mass="15039">MHCTVRNIICHIVSCTVVRFSQVYSNAHYHRRVKMFTQNFMTIITNFLRCLHTKLQGVSIRAPPLVAHPSRWGHLVLSGVQWEIPKGDEIALTCTSRDPSEEFETDAQLLQILDKVRKCLEISYISTILAD</sequence>
<reference evidence="2" key="1">
    <citation type="journal article" date="2017" name="Cell">
        <title>Insights into land plant evolution garnered from the Marchantia polymorpha genome.</title>
        <authorList>
            <person name="Bowman J.L."/>
            <person name="Kohchi T."/>
            <person name="Yamato K.T."/>
            <person name="Jenkins J."/>
            <person name="Shu S."/>
            <person name="Ishizaki K."/>
            <person name="Yamaoka S."/>
            <person name="Nishihama R."/>
            <person name="Nakamura Y."/>
            <person name="Berger F."/>
            <person name="Adam C."/>
            <person name="Aki S.S."/>
            <person name="Althoff F."/>
            <person name="Araki T."/>
            <person name="Arteaga-Vazquez M.A."/>
            <person name="Balasubrmanian S."/>
            <person name="Barry K."/>
            <person name="Bauer D."/>
            <person name="Boehm C.R."/>
            <person name="Briginshaw L."/>
            <person name="Caballero-Perez J."/>
            <person name="Catarino B."/>
            <person name="Chen F."/>
            <person name="Chiyoda S."/>
            <person name="Chovatia M."/>
            <person name="Davies K.M."/>
            <person name="Delmans M."/>
            <person name="Demura T."/>
            <person name="Dierschke T."/>
            <person name="Dolan L."/>
            <person name="Dorantes-Acosta A.E."/>
            <person name="Eklund D.M."/>
            <person name="Florent S.N."/>
            <person name="Flores-Sandoval E."/>
            <person name="Fujiyama A."/>
            <person name="Fukuzawa H."/>
            <person name="Galik B."/>
            <person name="Grimanelli D."/>
            <person name="Grimwood J."/>
            <person name="Grossniklaus U."/>
            <person name="Hamada T."/>
            <person name="Haseloff J."/>
            <person name="Hetherington A.J."/>
            <person name="Higo A."/>
            <person name="Hirakawa Y."/>
            <person name="Hundley H.N."/>
            <person name="Ikeda Y."/>
            <person name="Inoue K."/>
            <person name="Inoue S.I."/>
            <person name="Ishida S."/>
            <person name="Jia Q."/>
            <person name="Kakita M."/>
            <person name="Kanazawa T."/>
            <person name="Kawai Y."/>
            <person name="Kawashima T."/>
            <person name="Kennedy M."/>
            <person name="Kinose K."/>
            <person name="Kinoshita T."/>
            <person name="Kohara Y."/>
            <person name="Koide E."/>
            <person name="Komatsu K."/>
            <person name="Kopischke S."/>
            <person name="Kubo M."/>
            <person name="Kyozuka J."/>
            <person name="Lagercrantz U."/>
            <person name="Lin S.S."/>
            <person name="Lindquist E."/>
            <person name="Lipzen A.M."/>
            <person name="Lu C.W."/>
            <person name="De Luna E."/>
            <person name="Martienssen R.A."/>
            <person name="Minamino N."/>
            <person name="Mizutani M."/>
            <person name="Mizutani M."/>
            <person name="Mochizuki N."/>
            <person name="Monte I."/>
            <person name="Mosher R."/>
            <person name="Nagasaki H."/>
            <person name="Nakagami H."/>
            <person name="Naramoto S."/>
            <person name="Nishitani K."/>
            <person name="Ohtani M."/>
            <person name="Okamoto T."/>
            <person name="Okumura M."/>
            <person name="Phillips J."/>
            <person name="Pollak B."/>
            <person name="Reinders A."/>
            <person name="Rovekamp M."/>
            <person name="Sano R."/>
            <person name="Sawa S."/>
            <person name="Schmid M.W."/>
            <person name="Shirakawa M."/>
            <person name="Solano R."/>
            <person name="Spunde A."/>
            <person name="Suetsugu N."/>
            <person name="Sugano S."/>
            <person name="Sugiyama A."/>
            <person name="Sun R."/>
            <person name="Suzuki Y."/>
            <person name="Takenaka M."/>
            <person name="Takezawa D."/>
            <person name="Tomogane H."/>
            <person name="Tsuzuki M."/>
            <person name="Ueda T."/>
            <person name="Umeda M."/>
            <person name="Ward J.M."/>
            <person name="Watanabe Y."/>
            <person name="Yazaki K."/>
            <person name="Yokoyama R."/>
            <person name="Yoshitake Y."/>
            <person name="Yotsui I."/>
            <person name="Zachgo S."/>
            <person name="Schmutz J."/>
        </authorList>
    </citation>
    <scope>NUCLEOTIDE SEQUENCE [LARGE SCALE GENOMIC DNA]</scope>
    <source>
        <strain evidence="2">Tak-1</strain>
    </source>
</reference>
<dbReference type="Gramene" id="Mp7g11750.1">
    <property type="protein sequence ID" value="Mp7g11750.1.cds1"/>
    <property type="gene ID" value="Mp7g11750"/>
</dbReference>
<dbReference type="Proteomes" id="UP000244005">
    <property type="component" value="Unassembled WGS sequence"/>
</dbReference>
<evidence type="ECO:0000313" key="1">
    <source>
        <dbReference type="EMBL" id="PTQ49309.1"/>
    </source>
</evidence>
<dbReference type="EMBL" id="KZ772675">
    <property type="protein sequence ID" value="PTQ49309.1"/>
    <property type="molecule type" value="Genomic_DNA"/>
</dbReference>
<protein>
    <submittedName>
        <fullName evidence="1">Uncharacterized protein</fullName>
    </submittedName>
</protein>
<accession>A0A2R6XT84</accession>
<dbReference type="AlphaFoldDB" id="A0A2R6XT84"/>
<name>A0A2R6XT84_MARPO</name>
<keyword evidence="2" id="KW-1185">Reference proteome</keyword>